<proteinExistence type="predicted"/>
<protein>
    <recommendedName>
        <fullName evidence="3">YvrJ family protein</fullName>
    </recommendedName>
</protein>
<organism evidence="1 2">
    <name type="scientific">Clostridium lapidicellarium</name>
    <dbReference type="NCBI Taxonomy" id="3240931"/>
    <lineage>
        <taxon>Bacteria</taxon>
        <taxon>Bacillati</taxon>
        <taxon>Bacillota</taxon>
        <taxon>Clostridia</taxon>
        <taxon>Eubacteriales</taxon>
        <taxon>Clostridiaceae</taxon>
        <taxon>Clostridium</taxon>
    </lineage>
</organism>
<name>A0ABV4DZH6_9CLOT</name>
<accession>A0ABV4DZH6</accession>
<reference evidence="1 2" key="1">
    <citation type="submission" date="2024-08" db="EMBL/GenBank/DDBJ databases">
        <title>Clostridium lapicellarii sp. nov., and Clostridium renhuaiense sp. nov., two species isolated from the mud in a fermentation cellar used for producing sauce-flavour Chinese liquors.</title>
        <authorList>
            <person name="Yang F."/>
            <person name="Wang H."/>
            <person name="Chen L.Q."/>
            <person name="Zhou N."/>
            <person name="Lu J.J."/>
            <person name="Pu X.X."/>
            <person name="Wan B."/>
            <person name="Wang L."/>
            <person name="Liu S.J."/>
        </authorList>
    </citation>
    <scope>NUCLEOTIDE SEQUENCE [LARGE SCALE GENOMIC DNA]</scope>
    <source>
        <strain evidence="1 2">MT-113</strain>
    </source>
</reference>
<comment type="caution">
    <text evidence="1">The sequence shown here is derived from an EMBL/GenBank/DDBJ whole genome shotgun (WGS) entry which is preliminary data.</text>
</comment>
<keyword evidence="2" id="KW-1185">Reference proteome</keyword>
<gene>
    <name evidence="1" type="ORF">AB8S09_11730</name>
</gene>
<evidence type="ECO:0000313" key="2">
    <source>
        <dbReference type="Proteomes" id="UP001565220"/>
    </source>
</evidence>
<evidence type="ECO:0008006" key="3">
    <source>
        <dbReference type="Google" id="ProtNLM"/>
    </source>
</evidence>
<dbReference type="Proteomes" id="UP001565220">
    <property type="component" value="Unassembled WGS sequence"/>
</dbReference>
<dbReference type="EMBL" id="JBGFFE010000019">
    <property type="protein sequence ID" value="MEY8764299.1"/>
    <property type="molecule type" value="Genomic_DNA"/>
</dbReference>
<sequence>MLFSFGAKLDALIKSVQELERSISAVMKHLE</sequence>
<evidence type="ECO:0000313" key="1">
    <source>
        <dbReference type="EMBL" id="MEY8764299.1"/>
    </source>
</evidence>